<dbReference type="EMBL" id="JABSTQ010005237">
    <property type="protein sequence ID" value="KAG0439785.1"/>
    <property type="molecule type" value="Genomic_DNA"/>
</dbReference>
<evidence type="ECO:0000313" key="2">
    <source>
        <dbReference type="Proteomes" id="UP000805193"/>
    </source>
</evidence>
<accession>A0AC60QQM8</accession>
<protein>
    <submittedName>
        <fullName evidence="1">Uncharacterized protein</fullName>
    </submittedName>
</protein>
<keyword evidence="2" id="KW-1185">Reference proteome</keyword>
<organism evidence="1 2">
    <name type="scientific">Ixodes persulcatus</name>
    <name type="common">Taiga tick</name>
    <dbReference type="NCBI Taxonomy" id="34615"/>
    <lineage>
        <taxon>Eukaryota</taxon>
        <taxon>Metazoa</taxon>
        <taxon>Ecdysozoa</taxon>
        <taxon>Arthropoda</taxon>
        <taxon>Chelicerata</taxon>
        <taxon>Arachnida</taxon>
        <taxon>Acari</taxon>
        <taxon>Parasitiformes</taxon>
        <taxon>Ixodida</taxon>
        <taxon>Ixodoidea</taxon>
        <taxon>Ixodidae</taxon>
        <taxon>Ixodinae</taxon>
        <taxon>Ixodes</taxon>
    </lineage>
</organism>
<proteinExistence type="predicted"/>
<comment type="caution">
    <text evidence="1">The sequence shown here is derived from an EMBL/GenBank/DDBJ whole genome shotgun (WGS) entry which is preliminary data.</text>
</comment>
<reference evidence="1 2" key="1">
    <citation type="journal article" date="2020" name="Cell">
        <title>Large-Scale Comparative Analyses of Tick Genomes Elucidate Their Genetic Diversity and Vector Capacities.</title>
        <authorList>
            <consortium name="Tick Genome and Microbiome Consortium (TIGMIC)"/>
            <person name="Jia N."/>
            <person name="Wang J."/>
            <person name="Shi W."/>
            <person name="Du L."/>
            <person name="Sun Y."/>
            <person name="Zhan W."/>
            <person name="Jiang J.F."/>
            <person name="Wang Q."/>
            <person name="Zhang B."/>
            <person name="Ji P."/>
            <person name="Bell-Sakyi L."/>
            <person name="Cui X.M."/>
            <person name="Yuan T.T."/>
            <person name="Jiang B.G."/>
            <person name="Yang W.F."/>
            <person name="Lam T.T."/>
            <person name="Chang Q.C."/>
            <person name="Ding S.J."/>
            <person name="Wang X.J."/>
            <person name="Zhu J.G."/>
            <person name="Ruan X.D."/>
            <person name="Zhao L."/>
            <person name="Wei J.T."/>
            <person name="Ye R.Z."/>
            <person name="Que T.C."/>
            <person name="Du C.H."/>
            <person name="Zhou Y.H."/>
            <person name="Cheng J.X."/>
            <person name="Dai P.F."/>
            <person name="Guo W.B."/>
            <person name="Han X.H."/>
            <person name="Huang E.J."/>
            <person name="Li L.F."/>
            <person name="Wei W."/>
            <person name="Gao Y.C."/>
            <person name="Liu J.Z."/>
            <person name="Shao H.Z."/>
            <person name="Wang X."/>
            <person name="Wang C.C."/>
            <person name="Yang T.C."/>
            <person name="Huo Q.B."/>
            <person name="Li W."/>
            <person name="Chen H.Y."/>
            <person name="Chen S.E."/>
            <person name="Zhou L.G."/>
            <person name="Ni X.B."/>
            <person name="Tian J.H."/>
            <person name="Sheng Y."/>
            <person name="Liu T."/>
            <person name="Pan Y.S."/>
            <person name="Xia L.Y."/>
            <person name="Li J."/>
            <person name="Zhao F."/>
            <person name="Cao W.C."/>
        </authorList>
    </citation>
    <scope>NUCLEOTIDE SEQUENCE [LARGE SCALE GENOMIC DNA]</scope>
    <source>
        <strain evidence="1">Iper-2018</strain>
    </source>
</reference>
<dbReference type="Proteomes" id="UP000805193">
    <property type="component" value="Unassembled WGS sequence"/>
</dbReference>
<gene>
    <name evidence="1" type="ORF">HPB47_016532</name>
</gene>
<name>A0AC60QQM8_IXOPE</name>
<sequence length="454" mass="50819">MGSFQGMVASGEHIARDQKTVSVTVRAVPIAIVRHLGVQRGWIHFPETPTESLEQERLADGGRFLLGMLTYSLHVPCVNKILHFERIQVGELCCIDTLIDWNRQCRPTATKLTKTCSEFYRTTTGSSNRAPTTCQRLSPSPAPFPRACPSAPLEHFRPGSPERPPSNPPPPHPPPHFRPFEDYDFRPQQTPSPPLPGPLPPTADRLRRSPSSSPLRPPIRLPLESWTPEDSSPSRCPLTPDTFFYPIDNAAYNPYAAYQPQVARHQHVFSVNDPPTKRDLAKAFLYVQQVGPTFPAHRAQAEGGDFKPARNSPSWLGVSSFPRPIGMSLSSRMHHTEDVLRLRRRRTSISSQPQPASPFQSAREALDTLGIEASVRTARRRFAEPGMSSRTAALKPLLSESSIQDRLRLARVHEDRSRNDWGRVVFSDKSTFTTHYNPQFVKEVAASGRIAMNI</sequence>
<evidence type="ECO:0000313" key="1">
    <source>
        <dbReference type="EMBL" id="KAG0439785.1"/>
    </source>
</evidence>